<dbReference type="AlphaFoldDB" id="A0A9W8JJ10"/>
<evidence type="ECO:0000256" key="1">
    <source>
        <dbReference type="ARBA" id="ARBA00004123"/>
    </source>
</evidence>
<evidence type="ECO:0000259" key="4">
    <source>
        <dbReference type="Pfam" id="PF00808"/>
    </source>
</evidence>
<evidence type="ECO:0000256" key="3">
    <source>
        <dbReference type="SAM" id="MobiDB-lite"/>
    </source>
</evidence>
<dbReference type="Gene3D" id="1.10.20.10">
    <property type="entry name" value="Histone, subunit A"/>
    <property type="match status" value="1"/>
</dbReference>
<gene>
    <name evidence="5" type="ORF">H1R20_g1677</name>
</gene>
<feature type="region of interest" description="Disordered" evidence="3">
    <location>
        <begin position="1"/>
        <end position="116"/>
    </location>
</feature>
<dbReference type="Proteomes" id="UP001140091">
    <property type="component" value="Unassembled WGS sequence"/>
</dbReference>
<evidence type="ECO:0000313" key="6">
    <source>
        <dbReference type="Proteomes" id="UP001140091"/>
    </source>
</evidence>
<dbReference type="InterPro" id="IPR009072">
    <property type="entry name" value="Histone-fold"/>
</dbReference>
<comment type="caution">
    <text evidence="5">The sequence shown here is derived from an EMBL/GenBank/DDBJ whole genome shotgun (WGS) entry which is preliminary data.</text>
</comment>
<comment type="subcellular location">
    <subcellularLocation>
        <location evidence="1">Nucleus</location>
    </subcellularLocation>
</comment>
<dbReference type="PANTHER" id="PTHR10252">
    <property type="entry name" value="HISTONE-LIKE TRANSCRIPTION FACTOR CCAAT-RELATED"/>
    <property type="match status" value="1"/>
</dbReference>
<name>A0A9W8JJ10_9AGAR</name>
<dbReference type="OrthoDB" id="636685at2759"/>
<dbReference type="EMBL" id="JANBPK010000534">
    <property type="protein sequence ID" value="KAJ2935417.1"/>
    <property type="molecule type" value="Genomic_DNA"/>
</dbReference>
<keyword evidence="6" id="KW-1185">Reference proteome</keyword>
<dbReference type="GO" id="GO:0008623">
    <property type="term" value="C:CHRAC"/>
    <property type="evidence" value="ECO:0007669"/>
    <property type="project" value="TreeGrafter"/>
</dbReference>
<dbReference type="GO" id="GO:0046982">
    <property type="term" value="F:protein heterodimerization activity"/>
    <property type="evidence" value="ECO:0007669"/>
    <property type="project" value="InterPro"/>
</dbReference>
<reference evidence="5" key="1">
    <citation type="submission" date="2022-06" db="EMBL/GenBank/DDBJ databases">
        <title>Genome Sequence of Candolleomyces eurysporus.</title>
        <authorList>
            <person name="Buettner E."/>
        </authorList>
    </citation>
    <scope>NUCLEOTIDE SEQUENCE</scope>
    <source>
        <strain evidence="5">VTCC 930004</strain>
    </source>
</reference>
<feature type="compositionally biased region" description="Acidic residues" evidence="3">
    <location>
        <begin position="29"/>
        <end position="83"/>
    </location>
</feature>
<dbReference type="CDD" id="cd23645">
    <property type="entry name" value="HFD_Dpb3-like"/>
    <property type="match status" value="1"/>
</dbReference>
<dbReference type="PANTHER" id="PTHR10252:SF54">
    <property type="entry name" value="CHROMATIN ACCESSIBILITY COMPLEX PROTEIN 1"/>
    <property type="match status" value="1"/>
</dbReference>
<feature type="region of interest" description="Disordered" evidence="3">
    <location>
        <begin position="236"/>
        <end position="262"/>
    </location>
</feature>
<keyword evidence="2" id="KW-0539">Nucleus</keyword>
<dbReference type="InterPro" id="IPR050568">
    <property type="entry name" value="Transcr_DNA_Rep_Reg"/>
</dbReference>
<feature type="compositionally biased region" description="Basic and acidic residues" evidence="3">
    <location>
        <begin position="241"/>
        <end position="262"/>
    </location>
</feature>
<feature type="domain" description="Transcription factor CBF/NF-Y/archaeal histone" evidence="4">
    <location>
        <begin position="126"/>
        <end position="188"/>
    </location>
</feature>
<organism evidence="5 6">
    <name type="scientific">Candolleomyces eurysporus</name>
    <dbReference type="NCBI Taxonomy" id="2828524"/>
    <lineage>
        <taxon>Eukaryota</taxon>
        <taxon>Fungi</taxon>
        <taxon>Dikarya</taxon>
        <taxon>Basidiomycota</taxon>
        <taxon>Agaricomycotina</taxon>
        <taxon>Agaricomycetes</taxon>
        <taxon>Agaricomycetidae</taxon>
        <taxon>Agaricales</taxon>
        <taxon>Agaricineae</taxon>
        <taxon>Psathyrellaceae</taxon>
        <taxon>Candolleomyces</taxon>
    </lineage>
</organism>
<proteinExistence type="predicted"/>
<evidence type="ECO:0000256" key="2">
    <source>
        <dbReference type="ARBA" id="ARBA00023242"/>
    </source>
</evidence>
<sequence length="262" mass="29306">MARSTSSSPVPFGDRDSSPELGDVQYDGVNDDDEETQPETYAEEELEEEVEEETQDLFDEEFPAEEFPAEAGDEEEEEEEEEQQQQQTMAVDEATAQAEAPDVSSTTKRKKKDPVALDRLPGKSLLPVSRVQKIIKADKDIPIVAKDAVFLISLATEEFIRRIVVAGQRQARGDNRATVKHQDLASVVRRIDEFMFLEEILPWMAPDLAPKRISKVKELASAPALKAAPTMLDQFVSVPKDSNETSGKRAREDDDVVMRDDP</sequence>
<accession>A0A9W8JJ10</accession>
<dbReference type="InterPro" id="IPR003958">
    <property type="entry name" value="CBFA_NFYB_domain"/>
</dbReference>
<dbReference type="Pfam" id="PF00808">
    <property type="entry name" value="CBFD_NFYB_HMF"/>
    <property type="match status" value="1"/>
</dbReference>
<evidence type="ECO:0000313" key="5">
    <source>
        <dbReference type="EMBL" id="KAJ2935417.1"/>
    </source>
</evidence>
<dbReference type="SUPFAM" id="SSF47113">
    <property type="entry name" value="Histone-fold"/>
    <property type="match status" value="1"/>
</dbReference>
<feature type="non-terminal residue" evidence="5">
    <location>
        <position position="1"/>
    </location>
</feature>
<protein>
    <recommendedName>
        <fullName evidence="4">Transcription factor CBF/NF-Y/archaeal histone domain-containing protein</fullName>
    </recommendedName>
</protein>
<dbReference type="GO" id="GO:0006261">
    <property type="term" value="P:DNA-templated DNA replication"/>
    <property type="evidence" value="ECO:0007669"/>
    <property type="project" value="TreeGrafter"/>
</dbReference>